<dbReference type="Proteomes" id="UP000215914">
    <property type="component" value="Unassembled WGS sequence"/>
</dbReference>
<sequence>MFLPNNSLVYTQNSHEHYNYKRVYTIRSSIHGVYEPDSRYALISFISINYT</sequence>
<dbReference type="AlphaFoldDB" id="A0A9K3N4R7"/>
<evidence type="ECO:0000313" key="2">
    <source>
        <dbReference type="Proteomes" id="UP000215914"/>
    </source>
</evidence>
<organism evidence="1 2">
    <name type="scientific">Helianthus annuus</name>
    <name type="common">Common sunflower</name>
    <dbReference type="NCBI Taxonomy" id="4232"/>
    <lineage>
        <taxon>Eukaryota</taxon>
        <taxon>Viridiplantae</taxon>
        <taxon>Streptophyta</taxon>
        <taxon>Embryophyta</taxon>
        <taxon>Tracheophyta</taxon>
        <taxon>Spermatophyta</taxon>
        <taxon>Magnoliopsida</taxon>
        <taxon>eudicotyledons</taxon>
        <taxon>Gunneridae</taxon>
        <taxon>Pentapetalae</taxon>
        <taxon>asterids</taxon>
        <taxon>campanulids</taxon>
        <taxon>Asterales</taxon>
        <taxon>Asteraceae</taxon>
        <taxon>Asteroideae</taxon>
        <taxon>Heliantheae alliance</taxon>
        <taxon>Heliantheae</taxon>
        <taxon>Helianthus</taxon>
    </lineage>
</organism>
<reference evidence="1" key="2">
    <citation type="submission" date="2020-06" db="EMBL/GenBank/DDBJ databases">
        <title>Helianthus annuus Genome sequencing and assembly Release 2.</title>
        <authorList>
            <person name="Gouzy J."/>
            <person name="Langlade N."/>
            <person name="Munos S."/>
        </authorList>
    </citation>
    <scope>NUCLEOTIDE SEQUENCE</scope>
    <source>
        <tissue evidence="1">Leaves</tissue>
    </source>
</reference>
<reference evidence="1" key="1">
    <citation type="journal article" date="2017" name="Nature">
        <title>The sunflower genome provides insights into oil metabolism, flowering and Asterid evolution.</title>
        <authorList>
            <person name="Badouin H."/>
            <person name="Gouzy J."/>
            <person name="Grassa C.J."/>
            <person name="Murat F."/>
            <person name="Staton S.E."/>
            <person name="Cottret L."/>
            <person name="Lelandais-Briere C."/>
            <person name="Owens G.L."/>
            <person name="Carrere S."/>
            <person name="Mayjonade B."/>
            <person name="Legrand L."/>
            <person name="Gill N."/>
            <person name="Kane N.C."/>
            <person name="Bowers J.E."/>
            <person name="Hubner S."/>
            <person name="Bellec A."/>
            <person name="Berard A."/>
            <person name="Berges H."/>
            <person name="Blanchet N."/>
            <person name="Boniface M.C."/>
            <person name="Brunel D."/>
            <person name="Catrice O."/>
            <person name="Chaidir N."/>
            <person name="Claudel C."/>
            <person name="Donnadieu C."/>
            <person name="Faraut T."/>
            <person name="Fievet G."/>
            <person name="Helmstetter N."/>
            <person name="King M."/>
            <person name="Knapp S.J."/>
            <person name="Lai Z."/>
            <person name="Le Paslier M.C."/>
            <person name="Lippi Y."/>
            <person name="Lorenzon L."/>
            <person name="Mandel J.R."/>
            <person name="Marage G."/>
            <person name="Marchand G."/>
            <person name="Marquand E."/>
            <person name="Bret-Mestries E."/>
            <person name="Morien E."/>
            <person name="Nambeesan S."/>
            <person name="Nguyen T."/>
            <person name="Pegot-Espagnet P."/>
            <person name="Pouilly N."/>
            <person name="Raftis F."/>
            <person name="Sallet E."/>
            <person name="Schiex T."/>
            <person name="Thomas J."/>
            <person name="Vandecasteele C."/>
            <person name="Vares D."/>
            <person name="Vear F."/>
            <person name="Vautrin S."/>
            <person name="Crespi M."/>
            <person name="Mangin B."/>
            <person name="Burke J.M."/>
            <person name="Salse J."/>
            <person name="Munos S."/>
            <person name="Vincourt P."/>
            <person name="Rieseberg L.H."/>
            <person name="Langlade N.B."/>
        </authorList>
    </citation>
    <scope>NUCLEOTIDE SEQUENCE</scope>
    <source>
        <tissue evidence="1">Leaves</tissue>
    </source>
</reference>
<protein>
    <submittedName>
        <fullName evidence="1">Uncharacterized protein</fullName>
    </submittedName>
</protein>
<evidence type="ECO:0000313" key="1">
    <source>
        <dbReference type="EMBL" id="KAF5786907.1"/>
    </source>
</evidence>
<name>A0A9K3N4R7_HELAN</name>
<proteinExistence type="predicted"/>
<accession>A0A9K3N4R7</accession>
<comment type="caution">
    <text evidence="1">The sequence shown here is derived from an EMBL/GenBank/DDBJ whole genome shotgun (WGS) entry which is preliminary data.</text>
</comment>
<dbReference type="Gramene" id="mRNA:HanXRQr2_Chr10g0446811">
    <property type="protein sequence ID" value="CDS:HanXRQr2_Chr10g0446811.1"/>
    <property type="gene ID" value="HanXRQr2_Chr10g0446811"/>
</dbReference>
<dbReference type="EMBL" id="MNCJ02000325">
    <property type="protein sequence ID" value="KAF5786907.1"/>
    <property type="molecule type" value="Genomic_DNA"/>
</dbReference>
<gene>
    <name evidence="1" type="ORF">HanXRQr2_Chr10g0446811</name>
</gene>
<keyword evidence="2" id="KW-1185">Reference proteome</keyword>